<proteinExistence type="predicted"/>
<dbReference type="GeneID" id="34446791"/>
<keyword evidence="6" id="KW-0539">Nucleus</keyword>
<evidence type="ECO:0000256" key="1">
    <source>
        <dbReference type="ARBA" id="ARBA00022723"/>
    </source>
</evidence>
<dbReference type="RefSeq" id="XP_022392110.1">
    <property type="nucleotide sequence ID" value="XM_022530531.1"/>
</dbReference>
<keyword evidence="4" id="KW-0238">DNA-binding</keyword>
<dbReference type="PANTHER" id="PTHR36206">
    <property type="entry name" value="ASPERCRYPTIN BIOSYNTHESIS CLUSTER-SPECIFIC TRANSCRIPTION REGULATOR ATNN-RELATED"/>
    <property type="match status" value="1"/>
</dbReference>
<dbReference type="InterPro" id="IPR052360">
    <property type="entry name" value="Transcr_Regulatory_Proteins"/>
</dbReference>
<protein>
    <recommendedName>
        <fullName evidence="9">C6 zinc finger domain protein</fullName>
    </recommendedName>
</protein>
<accession>A0A1F8A9N2</accession>
<evidence type="ECO:0000256" key="5">
    <source>
        <dbReference type="ARBA" id="ARBA00023163"/>
    </source>
</evidence>
<dbReference type="InterPro" id="IPR013783">
    <property type="entry name" value="Ig-like_fold"/>
</dbReference>
<evidence type="ECO:0000313" key="7">
    <source>
        <dbReference type="EMBL" id="OGM48393.1"/>
    </source>
</evidence>
<name>A0A1F8A9N2_9EURO</name>
<dbReference type="Proteomes" id="UP000179179">
    <property type="component" value="Unassembled WGS sequence"/>
</dbReference>
<keyword evidence="5" id="KW-0804">Transcription</keyword>
<dbReference type="Pfam" id="PF11951">
    <property type="entry name" value="Fungal_trans_2"/>
    <property type="match status" value="1"/>
</dbReference>
<dbReference type="AlphaFoldDB" id="A0A1F8A9N2"/>
<evidence type="ECO:0000256" key="2">
    <source>
        <dbReference type="ARBA" id="ARBA00022833"/>
    </source>
</evidence>
<evidence type="ECO:0000256" key="4">
    <source>
        <dbReference type="ARBA" id="ARBA00023125"/>
    </source>
</evidence>
<reference evidence="7 8" key="1">
    <citation type="journal article" date="2016" name="Genome Biol. Evol.">
        <title>Draft genome sequence of an aflatoxigenic Aspergillus species, A. bombycis.</title>
        <authorList>
            <person name="Moore G.G."/>
            <person name="Mack B.M."/>
            <person name="Beltz S.B."/>
            <person name="Gilbert M.K."/>
        </authorList>
    </citation>
    <scope>NUCLEOTIDE SEQUENCE [LARGE SCALE GENOMIC DNA]</scope>
    <source>
        <strain evidence="8">NRRL 26010</strain>
    </source>
</reference>
<evidence type="ECO:0000256" key="6">
    <source>
        <dbReference type="ARBA" id="ARBA00023242"/>
    </source>
</evidence>
<dbReference type="Gene3D" id="2.60.40.10">
    <property type="entry name" value="Immunoglobulins"/>
    <property type="match status" value="1"/>
</dbReference>
<dbReference type="GO" id="GO:0003677">
    <property type="term" value="F:DNA binding"/>
    <property type="evidence" value="ECO:0007669"/>
    <property type="project" value="UniProtKB-KW"/>
</dbReference>
<keyword evidence="3" id="KW-0805">Transcription regulation</keyword>
<comment type="caution">
    <text evidence="7">The sequence shown here is derived from an EMBL/GenBank/DDBJ whole genome shotgun (WGS) entry which is preliminary data.</text>
</comment>
<keyword evidence="1" id="KW-0479">Metal-binding</keyword>
<evidence type="ECO:0008006" key="9">
    <source>
        <dbReference type="Google" id="ProtNLM"/>
    </source>
</evidence>
<dbReference type="EMBL" id="LYCR01000016">
    <property type="protein sequence ID" value="OGM48393.1"/>
    <property type="molecule type" value="Genomic_DNA"/>
</dbReference>
<gene>
    <name evidence="7" type="ORF">ABOM_003401</name>
</gene>
<organism evidence="7 8">
    <name type="scientific">Aspergillus bombycis</name>
    <dbReference type="NCBI Taxonomy" id="109264"/>
    <lineage>
        <taxon>Eukaryota</taxon>
        <taxon>Fungi</taxon>
        <taxon>Dikarya</taxon>
        <taxon>Ascomycota</taxon>
        <taxon>Pezizomycotina</taxon>
        <taxon>Eurotiomycetes</taxon>
        <taxon>Eurotiomycetidae</taxon>
        <taxon>Eurotiales</taxon>
        <taxon>Aspergillaceae</taxon>
        <taxon>Aspergillus</taxon>
    </lineage>
</organism>
<dbReference type="InterPro" id="IPR021858">
    <property type="entry name" value="Fun_TF"/>
</dbReference>
<dbReference type="GO" id="GO:0046872">
    <property type="term" value="F:metal ion binding"/>
    <property type="evidence" value="ECO:0007669"/>
    <property type="project" value="UniProtKB-KW"/>
</dbReference>
<keyword evidence="8" id="KW-1185">Reference proteome</keyword>
<dbReference type="PANTHER" id="PTHR36206:SF12">
    <property type="entry name" value="ASPERCRYPTIN BIOSYNTHESIS CLUSTER-SPECIFIC TRANSCRIPTION REGULATOR ATNN-RELATED"/>
    <property type="match status" value="1"/>
</dbReference>
<dbReference type="OrthoDB" id="2593732at2759"/>
<keyword evidence="2" id="KW-0862">Zinc</keyword>
<sequence length="510" mass="57491">MSSCQKCLSTGRLCDGYEDIENLHDELAAYALSQVPSTWDFLSQDVGENENFFFFRSFTTFTLAGFFDTGFWSHRLLQASHHYPALRHGMAALACIHREYATDSTPSTQSRIGESRNMEFALRQTNKSIQSLLRLLSEPVLNNEDQMVVLATCILYTCICSLQGRQYQAFMHINNGLKLFHQWAVGQKLRSQPEAWKGADMLLLAFIRLDSQVRPYLLGQTASLGWNNNQIAPSPTTAPFTSLLEAYVSLEALFNRIMRFFLGQDTQDPCVQSKTVEKEMYLRLLHDWDISLASLLSTAPQSDEGRALDLLSVRRRFTKLLLCADSTQSELAPDACLDDCINMIESITRILEDSKQRALRRYEHAEQATSVNFSLETGIVEPLFWVGVKCRSYYYIEGDLGVNPRHEFWYGLSYPTFSIEGMPLKSNKKSVAPLPDKRKAIQPGGHPDLYEVLATVQFKVTNTGKLAGATVPPLCVAFPQSTTPAETPVEVLRGYENVHMKAGRGQIVKF</sequence>
<evidence type="ECO:0000256" key="3">
    <source>
        <dbReference type="ARBA" id="ARBA00023015"/>
    </source>
</evidence>
<evidence type="ECO:0000313" key="8">
    <source>
        <dbReference type="Proteomes" id="UP000179179"/>
    </source>
</evidence>